<dbReference type="Pfam" id="PF24740">
    <property type="entry name" value="DUF7691"/>
    <property type="match status" value="1"/>
</dbReference>
<dbReference type="InterPro" id="IPR056108">
    <property type="entry name" value="DUF7691"/>
</dbReference>
<dbReference type="RefSeq" id="WP_378280508.1">
    <property type="nucleotide sequence ID" value="NZ_JBHSON010000005.1"/>
</dbReference>
<keyword evidence="3" id="KW-1185">Reference proteome</keyword>
<organism evidence="2 3">
    <name type="scientific">Actinomadura rugatobispora</name>
    <dbReference type="NCBI Taxonomy" id="1994"/>
    <lineage>
        <taxon>Bacteria</taxon>
        <taxon>Bacillati</taxon>
        <taxon>Actinomycetota</taxon>
        <taxon>Actinomycetes</taxon>
        <taxon>Streptosporangiales</taxon>
        <taxon>Thermomonosporaceae</taxon>
        <taxon>Actinomadura</taxon>
    </lineage>
</organism>
<proteinExistence type="predicted"/>
<sequence>MSYGIMAYAVHLKGVKAMIGSGGQRLLDDLLASRARDLEDLDELRGNVGLDGDDVTSARGALTHMIMGEEYDARVGFLYGYCLKILIETHRSSEFLPNSGWSAMRFSWFETVGSEMKAAGVDFDPTDLIFTGVPVALPRIDDFPTIGHIAPAAMPALLTSFDGMNAEAVTEYGALDSIREVQDWLRTCHSSGRDLVCFYH</sequence>
<accession>A0ABW0ZNT3</accession>
<dbReference type="Proteomes" id="UP001596074">
    <property type="component" value="Unassembled WGS sequence"/>
</dbReference>
<name>A0ABW0ZNT3_9ACTN</name>
<protein>
    <recommendedName>
        <fullName evidence="1">DUF7691 domain-containing protein</fullName>
    </recommendedName>
</protein>
<comment type="caution">
    <text evidence="2">The sequence shown here is derived from an EMBL/GenBank/DDBJ whole genome shotgun (WGS) entry which is preliminary data.</text>
</comment>
<reference evidence="3" key="1">
    <citation type="journal article" date="2019" name="Int. J. Syst. Evol. Microbiol.">
        <title>The Global Catalogue of Microorganisms (GCM) 10K type strain sequencing project: providing services to taxonomists for standard genome sequencing and annotation.</title>
        <authorList>
            <consortium name="The Broad Institute Genomics Platform"/>
            <consortium name="The Broad Institute Genome Sequencing Center for Infectious Disease"/>
            <person name="Wu L."/>
            <person name="Ma J."/>
        </authorList>
    </citation>
    <scope>NUCLEOTIDE SEQUENCE [LARGE SCALE GENOMIC DNA]</scope>
    <source>
        <strain evidence="3">KCTC 42087</strain>
    </source>
</reference>
<gene>
    <name evidence="2" type="ORF">ACFPZN_04780</name>
</gene>
<dbReference type="EMBL" id="JBHSON010000005">
    <property type="protein sequence ID" value="MFC5744925.1"/>
    <property type="molecule type" value="Genomic_DNA"/>
</dbReference>
<evidence type="ECO:0000313" key="3">
    <source>
        <dbReference type="Proteomes" id="UP001596074"/>
    </source>
</evidence>
<evidence type="ECO:0000313" key="2">
    <source>
        <dbReference type="EMBL" id="MFC5744925.1"/>
    </source>
</evidence>
<evidence type="ECO:0000259" key="1">
    <source>
        <dbReference type="Pfam" id="PF24740"/>
    </source>
</evidence>
<feature type="domain" description="DUF7691" evidence="1">
    <location>
        <begin position="1"/>
        <end position="200"/>
    </location>
</feature>